<dbReference type="AlphaFoldDB" id="A0A1F2WNK9"/>
<accession>A0A1F2WNK9</accession>
<gene>
    <name evidence="1" type="ORF">A2Y75_01665</name>
</gene>
<dbReference type="STRING" id="1797197.A2Y75_01665"/>
<comment type="caution">
    <text evidence="1">The sequence shown here is derived from an EMBL/GenBank/DDBJ whole genome shotgun (WGS) entry which is preliminary data.</text>
</comment>
<sequence>MALPPGVVPLTPELERAAVNYVDESAGAPFMTRWAAGKQFNKEGVGRYLAAKLGQGNVLPVLSSLGEVENFVIREAPDKQWMTFDPQAKGVISFLRDLPGDIADVSGDLVESGAQTLGAIGGGLIGSAAGGVGAIPGAIMGAGGAGVLANAERQAEVSALPGAIQVSATERAGQAIQAGNVAALSELGGQLIGSAAKGVTKQVRRAIQPKYRNALSTFEERLPVGREEALAGTGKTAAEVTKEGMALEGRLAERGVPVTMSSAQLSGSRKTAGFENIIRTSSETMNAAGAIDKDVALQFGRGMDKLINQVSKGEVGAAKATDMLAGSYNEMRSRLYKAMESEDAVNFGRIAMATKGGPLFSAKPLLDFVDKAAPQLEGLGKNTASAEAKYMRGVVDDVLTASGLSWAKVKSGQAVITAKQMQSALRVIGKRSADGEVVDMPVRIGGQKASVQLGRSQTKSINKGLFKALQGSLDEALAKIGDDPASSEARSVAESIRQARAAHLASIEAIEKTESAFGEMAIDLADKNMASLGPGRYLARSTEELASISSMLRKTPEGAQTADKMAGAAIREIVEKSLTAESKGEVVSMAKLSTALFNNRKKLEAIVGSDDKAFLGDITELAHRLRRVPVFGGNSQTAFVTDELPKIPGKSGLVGSGMNIANEVARKVGILQSPKSMLRALNDREQIKLMLKLVGPRAYDRPIVETSRLLTKLLGIQASKLGRDDEELQQRIIGALNDDPIDDAKAQDRVTKQVSQ</sequence>
<evidence type="ECO:0000313" key="2">
    <source>
        <dbReference type="Proteomes" id="UP000177876"/>
    </source>
</evidence>
<evidence type="ECO:0000313" key="1">
    <source>
        <dbReference type="EMBL" id="OFW58443.1"/>
    </source>
</evidence>
<reference evidence="1 2" key="1">
    <citation type="journal article" date="2016" name="Nat. Commun.">
        <title>Thousands of microbial genomes shed light on interconnected biogeochemical processes in an aquifer system.</title>
        <authorList>
            <person name="Anantharaman K."/>
            <person name="Brown C.T."/>
            <person name="Hug L.A."/>
            <person name="Sharon I."/>
            <person name="Castelle C.J."/>
            <person name="Probst A.J."/>
            <person name="Thomas B.C."/>
            <person name="Singh A."/>
            <person name="Wilkins M.J."/>
            <person name="Karaoz U."/>
            <person name="Brodie E.L."/>
            <person name="Williams K.H."/>
            <person name="Hubbard S.S."/>
            <person name="Banfield J.F."/>
        </authorList>
    </citation>
    <scope>NUCLEOTIDE SEQUENCE [LARGE SCALE GENOMIC DNA]</scope>
</reference>
<dbReference type="Proteomes" id="UP000177876">
    <property type="component" value="Unassembled WGS sequence"/>
</dbReference>
<protein>
    <submittedName>
        <fullName evidence="1">Uncharacterized protein</fullName>
    </submittedName>
</protein>
<proteinExistence type="predicted"/>
<organism evidence="1 2">
    <name type="scientific">Candidatus Solincola sediminis</name>
    <dbReference type="NCBI Taxonomy" id="1797199"/>
    <lineage>
        <taxon>Bacteria</taxon>
        <taxon>Bacillati</taxon>
        <taxon>Actinomycetota</taxon>
        <taxon>Candidatus Geothermincolia</taxon>
        <taxon>Candidatus Geothermincolales</taxon>
        <taxon>Candidatus Geothermincolaceae</taxon>
        <taxon>Candidatus Solincola</taxon>
    </lineage>
</organism>
<name>A0A1F2WNK9_9ACTN</name>
<dbReference type="EMBL" id="MELK01000023">
    <property type="protein sequence ID" value="OFW58443.1"/>
    <property type="molecule type" value="Genomic_DNA"/>
</dbReference>